<sequence length="197" mass="22534">MSIAIQSNVENIDKCLVKKSLIKLTHPWRRYFARGVDIFLMGVIGYQLLGCIPIEMCSSLFNVLSNNSVLKGAFYVFSSVFLNSIFIAISGSTIGKLLFGIRLLDKNNHNLSFLLALRRELMIYVKGMALGIPILILFPQYFSYKNLMKTGEASWDKKLQCNVIYTNKNDDVFIGEWIVFRIIGLSLFLLWRLLYIA</sequence>
<dbReference type="EMBL" id="UGNY01000001">
    <property type="protein sequence ID" value="STX37712.1"/>
    <property type="molecule type" value="Genomic_DNA"/>
</dbReference>
<dbReference type="AlphaFoldDB" id="A0A378IS79"/>
<gene>
    <name evidence="7" type="ORF">NCTC11978_00889</name>
</gene>
<name>A0A378IS79_9GAMM</name>
<evidence type="ECO:0000313" key="7">
    <source>
        <dbReference type="EMBL" id="STX37712.1"/>
    </source>
</evidence>
<dbReference type="GO" id="GO:0016020">
    <property type="term" value="C:membrane"/>
    <property type="evidence" value="ECO:0007669"/>
    <property type="project" value="UniProtKB-SubCell"/>
</dbReference>
<keyword evidence="4 5" id="KW-0472">Membrane</keyword>
<dbReference type="Pfam" id="PF06271">
    <property type="entry name" value="RDD"/>
    <property type="match status" value="1"/>
</dbReference>
<keyword evidence="2 5" id="KW-0812">Transmembrane</keyword>
<evidence type="ECO:0000256" key="1">
    <source>
        <dbReference type="ARBA" id="ARBA00004141"/>
    </source>
</evidence>
<comment type="subcellular location">
    <subcellularLocation>
        <location evidence="1">Membrane</location>
        <topology evidence="1">Multi-pass membrane protein</topology>
    </subcellularLocation>
</comment>
<evidence type="ECO:0000313" key="8">
    <source>
        <dbReference type="Proteomes" id="UP000254033"/>
    </source>
</evidence>
<protein>
    <submittedName>
        <fullName evidence="7">RDD family</fullName>
    </submittedName>
</protein>
<feature type="transmembrane region" description="Helical" evidence="5">
    <location>
        <begin position="177"/>
        <end position="195"/>
    </location>
</feature>
<evidence type="ECO:0000256" key="3">
    <source>
        <dbReference type="ARBA" id="ARBA00022989"/>
    </source>
</evidence>
<feature type="domain" description="RDD" evidence="6">
    <location>
        <begin position="26"/>
        <end position="138"/>
    </location>
</feature>
<evidence type="ECO:0000256" key="2">
    <source>
        <dbReference type="ARBA" id="ARBA00022692"/>
    </source>
</evidence>
<feature type="transmembrane region" description="Helical" evidence="5">
    <location>
        <begin position="38"/>
        <end position="61"/>
    </location>
</feature>
<keyword evidence="3 5" id="KW-1133">Transmembrane helix</keyword>
<reference evidence="7 8" key="1">
    <citation type="submission" date="2018-06" db="EMBL/GenBank/DDBJ databases">
        <authorList>
            <consortium name="Pathogen Informatics"/>
            <person name="Doyle S."/>
        </authorList>
    </citation>
    <scope>NUCLEOTIDE SEQUENCE [LARGE SCALE GENOMIC DNA]</scope>
    <source>
        <strain evidence="7 8">NCTC11978</strain>
    </source>
</reference>
<evidence type="ECO:0000256" key="4">
    <source>
        <dbReference type="ARBA" id="ARBA00023136"/>
    </source>
</evidence>
<accession>A0A378IS79</accession>
<dbReference type="RefSeq" id="WP_115174723.1">
    <property type="nucleotide sequence ID" value="NZ_UGNY01000001.1"/>
</dbReference>
<feature type="transmembrane region" description="Helical" evidence="5">
    <location>
        <begin position="121"/>
        <end position="142"/>
    </location>
</feature>
<evidence type="ECO:0000259" key="6">
    <source>
        <dbReference type="Pfam" id="PF06271"/>
    </source>
</evidence>
<evidence type="ECO:0000256" key="5">
    <source>
        <dbReference type="SAM" id="Phobius"/>
    </source>
</evidence>
<organism evidence="7 8">
    <name type="scientific">Legionella feeleii</name>
    <dbReference type="NCBI Taxonomy" id="453"/>
    <lineage>
        <taxon>Bacteria</taxon>
        <taxon>Pseudomonadati</taxon>
        <taxon>Pseudomonadota</taxon>
        <taxon>Gammaproteobacteria</taxon>
        <taxon>Legionellales</taxon>
        <taxon>Legionellaceae</taxon>
        <taxon>Legionella</taxon>
    </lineage>
</organism>
<feature type="transmembrane region" description="Helical" evidence="5">
    <location>
        <begin position="73"/>
        <end position="100"/>
    </location>
</feature>
<dbReference type="InterPro" id="IPR010432">
    <property type="entry name" value="RDD"/>
</dbReference>
<proteinExistence type="predicted"/>
<dbReference type="Proteomes" id="UP000254033">
    <property type="component" value="Unassembled WGS sequence"/>
</dbReference>